<reference evidence="1 2" key="1">
    <citation type="submission" date="2019-09" db="EMBL/GenBank/DDBJ databases">
        <title>Screening of Novel Bioactive Compounds from Soil-Associated.</title>
        <authorList>
            <person name="Zhao S."/>
        </authorList>
    </citation>
    <scope>NUCLEOTIDE SEQUENCE [LARGE SCALE GENOMIC DNA]</scope>
    <source>
        <strain evidence="1 2">HIT-DPA4</strain>
    </source>
</reference>
<dbReference type="EMBL" id="VZRB01000046">
    <property type="protein sequence ID" value="KAB1140107.1"/>
    <property type="molecule type" value="Genomic_DNA"/>
</dbReference>
<evidence type="ECO:0008006" key="3">
    <source>
        <dbReference type="Google" id="ProtNLM"/>
    </source>
</evidence>
<accession>A0A6H9UPK5</accession>
<evidence type="ECO:0000313" key="2">
    <source>
        <dbReference type="Proteomes" id="UP000442707"/>
    </source>
</evidence>
<dbReference type="AlphaFoldDB" id="A0A6H9UPK5"/>
<sequence length="121" mass="13492">MHATLTGDDDGALRYFEQALTVFEEERNQVGIGRTHSGLAYLFTRREQPEQAVEHALISLQVFLGLQAPSEIREALRLLERQRRHVGHDAFHELLSLHLDSTSVANVMQALGPGDTDAESS</sequence>
<proteinExistence type="predicted"/>
<dbReference type="RefSeq" id="WP_150957677.1">
    <property type="nucleotide sequence ID" value="NZ_VZRB01000046.1"/>
</dbReference>
<dbReference type="Proteomes" id="UP000442707">
    <property type="component" value="Unassembled WGS sequence"/>
</dbReference>
<organism evidence="1 2">
    <name type="scientific">Streptomyces luteolifulvus</name>
    <dbReference type="NCBI Taxonomy" id="2615112"/>
    <lineage>
        <taxon>Bacteria</taxon>
        <taxon>Bacillati</taxon>
        <taxon>Actinomycetota</taxon>
        <taxon>Actinomycetes</taxon>
        <taxon>Kitasatosporales</taxon>
        <taxon>Streptomycetaceae</taxon>
        <taxon>Streptomyces</taxon>
    </lineage>
</organism>
<dbReference type="SUPFAM" id="SSF48452">
    <property type="entry name" value="TPR-like"/>
    <property type="match status" value="1"/>
</dbReference>
<comment type="caution">
    <text evidence="1">The sequence shown here is derived from an EMBL/GenBank/DDBJ whole genome shotgun (WGS) entry which is preliminary data.</text>
</comment>
<gene>
    <name evidence="1" type="ORF">F7R91_37395</name>
</gene>
<dbReference type="Gene3D" id="1.25.40.10">
    <property type="entry name" value="Tetratricopeptide repeat domain"/>
    <property type="match status" value="1"/>
</dbReference>
<protein>
    <recommendedName>
        <fullName evidence="3">Tetratricopeptide repeat protein</fullName>
    </recommendedName>
</protein>
<name>A0A6H9UPK5_9ACTN</name>
<dbReference type="InterPro" id="IPR011990">
    <property type="entry name" value="TPR-like_helical_dom_sf"/>
</dbReference>
<evidence type="ECO:0000313" key="1">
    <source>
        <dbReference type="EMBL" id="KAB1140107.1"/>
    </source>
</evidence>
<keyword evidence="2" id="KW-1185">Reference proteome</keyword>